<evidence type="ECO:0000256" key="2">
    <source>
        <dbReference type="SAM" id="MobiDB-lite"/>
    </source>
</evidence>
<protein>
    <submittedName>
        <fullName evidence="5">Doubled CXXCH motif (Paired_CXXCH_1)</fullName>
    </submittedName>
</protein>
<dbReference type="EMBL" id="CP036272">
    <property type="protein sequence ID" value="QDT57856.1"/>
    <property type="molecule type" value="Genomic_DNA"/>
</dbReference>
<dbReference type="InterPro" id="IPR023155">
    <property type="entry name" value="Cyt_c-552/4"/>
</dbReference>
<evidence type="ECO:0000259" key="4">
    <source>
        <dbReference type="Pfam" id="PF13435"/>
    </source>
</evidence>
<feature type="chain" id="PRO_5022083835" evidence="3">
    <location>
        <begin position="26"/>
        <end position="498"/>
    </location>
</feature>
<keyword evidence="6" id="KW-1185">Reference proteome</keyword>
<dbReference type="RefSeq" id="WP_419187964.1">
    <property type="nucleotide sequence ID" value="NZ_CP036272.1"/>
</dbReference>
<keyword evidence="1 3" id="KW-0732">Signal</keyword>
<feature type="domain" description="Cytochrome c-552/4" evidence="4">
    <location>
        <begin position="269"/>
        <end position="306"/>
    </location>
</feature>
<evidence type="ECO:0000313" key="5">
    <source>
        <dbReference type="EMBL" id="QDT57856.1"/>
    </source>
</evidence>
<feature type="compositionally biased region" description="Polar residues" evidence="2">
    <location>
        <begin position="120"/>
        <end position="134"/>
    </location>
</feature>
<dbReference type="Gene3D" id="1.10.1130.10">
    <property type="entry name" value="Flavocytochrome C3, Chain A"/>
    <property type="match status" value="1"/>
</dbReference>
<feature type="signal peptide" evidence="3">
    <location>
        <begin position="1"/>
        <end position="25"/>
    </location>
</feature>
<proteinExistence type="predicted"/>
<reference evidence="5 6" key="1">
    <citation type="submission" date="2019-02" db="EMBL/GenBank/DDBJ databases">
        <title>Deep-cultivation of Planctomycetes and their phenomic and genomic characterization uncovers novel biology.</title>
        <authorList>
            <person name="Wiegand S."/>
            <person name="Jogler M."/>
            <person name="Boedeker C."/>
            <person name="Pinto D."/>
            <person name="Vollmers J."/>
            <person name="Rivas-Marin E."/>
            <person name="Kohn T."/>
            <person name="Peeters S.H."/>
            <person name="Heuer A."/>
            <person name="Rast P."/>
            <person name="Oberbeckmann S."/>
            <person name="Bunk B."/>
            <person name="Jeske O."/>
            <person name="Meyerdierks A."/>
            <person name="Storesund J.E."/>
            <person name="Kallscheuer N."/>
            <person name="Luecker S."/>
            <person name="Lage O.M."/>
            <person name="Pohl T."/>
            <person name="Merkel B.J."/>
            <person name="Hornburger P."/>
            <person name="Mueller R.-W."/>
            <person name="Bruemmer F."/>
            <person name="Labrenz M."/>
            <person name="Spormann A.M."/>
            <person name="Op den Camp H."/>
            <person name="Overmann J."/>
            <person name="Amann R."/>
            <person name="Jetten M.S.M."/>
            <person name="Mascher T."/>
            <person name="Medema M.H."/>
            <person name="Devos D.P."/>
            <person name="Kaster A.-K."/>
            <person name="Ovreas L."/>
            <person name="Rohde M."/>
            <person name="Galperin M.Y."/>
            <person name="Jogler C."/>
        </authorList>
    </citation>
    <scope>NUCLEOTIDE SEQUENCE [LARGE SCALE GENOMIC DNA]</scope>
    <source>
        <strain evidence="5 6">SV_7m_r</strain>
    </source>
</reference>
<dbReference type="Proteomes" id="UP000315003">
    <property type="component" value="Chromosome"/>
</dbReference>
<organism evidence="5 6">
    <name type="scientific">Stieleria bergensis</name>
    <dbReference type="NCBI Taxonomy" id="2528025"/>
    <lineage>
        <taxon>Bacteria</taxon>
        <taxon>Pseudomonadati</taxon>
        <taxon>Planctomycetota</taxon>
        <taxon>Planctomycetia</taxon>
        <taxon>Pirellulales</taxon>
        <taxon>Pirellulaceae</taxon>
        <taxon>Stieleria</taxon>
    </lineage>
</organism>
<sequence length="498" mass="55939" precursor="true">MAKKICLAGALLFIPLALLAWNRSAEGPDDAVTQLRKRQQQAQLDRGPMKTDEEKISILMDQLAKAGKVQPLPSDLKADSISDAYWLITRPQQKHGVEIPFPPNRRPRSPQDLESANGELKTTNSAPTTQQAGSATHSFVGPDACAECHRDNHNTFIHTAHYLTSRPATKAGIAGSFEPGKNKLLTSNPNLDFTMVCREDQCAQRVRYYDWHFEFPIDIITGSGKLGQSYLYWDDDKLFQMNVSFISETGHWANSPGFVDGDAAYARPIKRRCLECHTTFAEHREENNQYDPQSIIYGVTCERCHGPGKEHVEFHRSQPATKEAKHIVLPISLTREQQLDICSQCHSGATPGKTEPYQFRPGDRVQDFYHAPPSEQSGTVHTSNQRSRLSLSACFQQSEMTCVTCHDPHQSQRNNAAWFTKQCLQCHQIQHCGFSEKAHPDLLTENCIACHMPKNKSNAIWISTTQGAIFPALQDHFIRADPAIAAEILMRKQKQVKP</sequence>
<dbReference type="InterPro" id="IPR051829">
    <property type="entry name" value="Multiheme_Cytochr_ET"/>
</dbReference>
<dbReference type="PANTHER" id="PTHR35038">
    <property type="entry name" value="DISSIMILATORY SULFITE REDUCTASE SIRA"/>
    <property type="match status" value="1"/>
</dbReference>
<name>A0A517SP05_9BACT</name>
<dbReference type="SUPFAM" id="SSF48695">
    <property type="entry name" value="Multiheme cytochromes"/>
    <property type="match status" value="1"/>
</dbReference>
<gene>
    <name evidence="5" type="ORF">SV7mr_03410</name>
</gene>
<feature type="region of interest" description="Disordered" evidence="2">
    <location>
        <begin position="96"/>
        <end position="134"/>
    </location>
</feature>
<dbReference type="Pfam" id="PF13435">
    <property type="entry name" value="Cytochrome_C554"/>
    <property type="match status" value="1"/>
</dbReference>
<evidence type="ECO:0000313" key="6">
    <source>
        <dbReference type="Proteomes" id="UP000315003"/>
    </source>
</evidence>
<dbReference type="PANTHER" id="PTHR35038:SF8">
    <property type="entry name" value="C-TYPE POLYHEME CYTOCHROME OMCC"/>
    <property type="match status" value="1"/>
</dbReference>
<evidence type="ECO:0000256" key="3">
    <source>
        <dbReference type="SAM" id="SignalP"/>
    </source>
</evidence>
<evidence type="ECO:0000256" key="1">
    <source>
        <dbReference type="ARBA" id="ARBA00022729"/>
    </source>
</evidence>
<accession>A0A517SP05</accession>
<dbReference type="InterPro" id="IPR036280">
    <property type="entry name" value="Multihaem_cyt_sf"/>
</dbReference>
<dbReference type="AlphaFoldDB" id="A0A517SP05"/>